<dbReference type="EMBL" id="CP090039">
    <property type="protein sequence ID" value="UPL02692.1"/>
    <property type="molecule type" value="Genomic_DNA"/>
</dbReference>
<protein>
    <submittedName>
        <fullName evidence="1">Uncharacterized protein</fullName>
    </submittedName>
</protein>
<evidence type="ECO:0000313" key="1">
    <source>
        <dbReference type="EMBL" id="UPL02692.1"/>
    </source>
</evidence>
<evidence type="ECO:0000313" key="2">
    <source>
        <dbReference type="Proteomes" id="UP000830768"/>
    </source>
</evidence>
<reference evidence="1" key="1">
    <citation type="submission" date="2021-11" db="EMBL/GenBank/DDBJ databases">
        <title>Fusarium solani-melongenae Genome sequencing and assembly.</title>
        <authorList>
            <person name="Xie S."/>
            <person name="Huang L."/>
            <person name="Zhang X."/>
        </authorList>
    </citation>
    <scope>NUCLEOTIDE SEQUENCE</scope>
    <source>
        <strain evidence="1">CRI 24-3</strain>
    </source>
</reference>
<keyword evidence="2" id="KW-1185">Reference proteome</keyword>
<sequence>MIRFPLPYKIGESTHPGNADEKLRCEAATYAWLQSHCPSIPIPHLWGFGFPSGPSFTVLDRAPLLSRLGWYFRRSISQVLGRPAPSNYVVHPHRQKFPSGYLLMDYLQDGRMLSETWGSLHEDLNKRMTLFRDVSRIVLSLAQVQLPRIGSLTMDNDGVVTLTNRPLTLDLHQLENQGIRTSIPRDLTYVTSDTYLLDRLACHDDRIRHKLNTILGYADGQSQLSALTMMRALLPHFIERDPRRRSFILMLTDLHPSNIFVDHDWHVTCLIDLEWACSQPTEMLHPPYWLTNRAVDEITDEDLVAYEERHKEFMSAFGEEEKGRGSDTRYADAMRTGWNTGGFWYFNAIESLSGLYNLFIQHIQPKYGTIGVKDWNEFDRLVAPYRAPDSSEFISGKVKEREDYLEQIREVFRSQHATD</sequence>
<accession>A0ACD3ZNN0</accession>
<proteinExistence type="predicted"/>
<dbReference type="Proteomes" id="UP000830768">
    <property type="component" value="Chromosome 11"/>
</dbReference>
<name>A0ACD3ZNN0_FUSSC</name>
<organism evidence="1 2">
    <name type="scientific">Fusarium solani subsp. cucurbitae</name>
    <name type="common">Neocosmosporum cucurbitae</name>
    <dbReference type="NCBI Taxonomy" id="2747967"/>
    <lineage>
        <taxon>Eukaryota</taxon>
        <taxon>Fungi</taxon>
        <taxon>Dikarya</taxon>
        <taxon>Ascomycota</taxon>
        <taxon>Pezizomycotina</taxon>
        <taxon>Sordariomycetes</taxon>
        <taxon>Hypocreomycetidae</taxon>
        <taxon>Hypocreales</taxon>
        <taxon>Nectriaceae</taxon>
        <taxon>Fusarium</taxon>
        <taxon>Fusarium solani species complex</taxon>
    </lineage>
</organism>
<gene>
    <name evidence="1" type="ORF">LCI18_013626</name>
</gene>